<reference evidence="2 3" key="2">
    <citation type="submission" date="2018-11" db="EMBL/GenBank/DDBJ databases">
        <authorList>
            <consortium name="Pathogen Informatics"/>
        </authorList>
    </citation>
    <scope>NUCLEOTIDE SEQUENCE [LARGE SCALE GENOMIC DNA]</scope>
</reference>
<sequence>MSIASRAQLRYTQLSDTHDVKGGRVEGRDLSIVAEQKREHMEMIVVAQNDSSSSNSSSRSSSHSAAGLNSARCRIDEPTNFGHTPSTDSTLCQELNSAIHRSIQPTVCWKCRELLAERGQDCCARSLPSLS</sequence>
<feature type="compositionally biased region" description="Low complexity" evidence="1">
    <location>
        <begin position="51"/>
        <end position="64"/>
    </location>
</feature>
<feature type="region of interest" description="Disordered" evidence="1">
    <location>
        <begin position="46"/>
        <end position="69"/>
    </location>
</feature>
<dbReference type="Proteomes" id="UP000271098">
    <property type="component" value="Unassembled WGS sequence"/>
</dbReference>
<keyword evidence="3" id="KW-1185">Reference proteome</keyword>
<dbReference type="WBParaSite" id="GPUH_0001284401-mRNA-1">
    <property type="protein sequence ID" value="GPUH_0001284401-mRNA-1"/>
    <property type="gene ID" value="GPUH_0001284401"/>
</dbReference>
<gene>
    <name evidence="2" type="ORF">GPUH_LOCUS12831</name>
</gene>
<organism evidence="4">
    <name type="scientific">Gongylonema pulchrum</name>
    <dbReference type="NCBI Taxonomy" id="637853"/>
    <lineage>
        <taxon>Eukaryota</taxon>
        <taxon>Metazoa</taxon>
        <taxon>Ecdysozoa</taxon>
        <taxon>Nematoda</taxon>
        <taxon>Chromadorea</taxon>
        <taxon>Rhabditida</taxon>
        <taxon>Spirurina</taxon>
        <taxon>Spiruromorpha</taxon>
        <taxon>Spiruroidea</taxon>
        <taxon>Gongylonematidae</taxon>
        <taxon>Gongylonema</taxon>
    </lineage>
</organism>
<dbReference type="EMBL" id="UYRT01079647">
    <property type="protein sequence ID" value="VDN21122.1"/>
    <property type="molecule type" value="Genomic_DNA"/>
</dbReference>
<dbReference type="AlphaFoldDB" id="A0A183DVT9"/>
<name>A0A183DVT9_9BILA</name>
<accession>A0A183DVT9</accession>
<evidence type="ECO:0000313" key="2">
    <source>
        <dbReference type="EMBL" id="VDN21122.1"/>
    </source>
</evidence>
<evidence type="ECO:0000313" key="3">
    <source>
        <dbReference type="Proteomes" id="UP000271098"/>
    </source>
</evidence>
<reference evidence="4" key="1">
    <citation type="submission" date="2016-06" db="UniProtKB">
        <authorList>
            <consortium name="WormBaseParasite"/>
        </authorList>
    </citation>
    <scope>IDENTIFICATION</scope>
</reference>
<evidence type="ECO:0000313" key="4">
    <source>
        <dbReference type="WBParaSite" id="GPUH_0001284401-mRNA-1"/>
    </source>
</evidence>
<evidence type="ECO:0000256" key="1">
    <source>
        <dbReference type="SAM" id="MobiDB-lite"/>
    </source>
</evidence>
<protein>
    <submittedName>
        <fullName evidence="2 4">Uncharacterized protein</fullName>
    </submittedName>
</protein>
<proteinExistence type="predicted"/>